<dbReference type="EMBL" id="JABEZV010000008">
    <property type="protein sequence ID" value="MBA0717497.1"/>
    <property type="molecule type" value="Genomic_DNA"/>
</dbReference>
<sequence>MKKGEHLRDHISQFITLLNDIKNVEAQINDEDQAMLLLFSLPPSYKSFKETLILWQR</sequence>
<accession>A0A7J9A0A4</accession>
<proteinExistence type="predicted"/>
<name>A0A7J9A0A4_9ROSI</name>
<evidence type="ECO:0000313" key="2">
    <source>
        <dbReference type="Proteomes" id="UP000593574"/>
    </source>
</evidence>
<reference evidence="1 2" key="1">
    <citation type="journal article" date="2019" name="Genome Biol. Evol.">
        <title>Insights into the evolution of the New World diploid cottons (Gossypium, subgenus Houzingenia) based on genome sequencing.</title>
        <authorList>
            <person name="Grover C.E."/>
            <person name="Arick M.A. 2nd"/>
            <person name="Thrash A."/>
            <person name="Conover J.L."/>
            <person name="Sanders W.S."/>
            <person name="Peterson D.G."/>
            <person name="Frelichowski J.E."/>
            <person name="Scheffler J.A."/>
            <person name="Scheffler B.E."/>
            <person name="Wendel J.F."/>
        </authorList>
    </citation>
    <scope>NUCLEOTIDE SEQUENCE [LARGE SCALE GENOMIC DNA]</scope>
    <source>
        <strain evidence="1">4</strain>
        <tissue evidence="1">Leaf</tissue>
    </source>
</reference>
<gene>
    <name evidence="1" type="ORF">Golax_005311</name>
</gene>
<evidence type="ECO:0008006" key="3">
    <source>
        <dbReference type="Google" id="ProtNLM"/>
    </source>
</evidence>
<evidence type="ECO:0000313" key="1">
    <source>
        <dbReference type="EMBL" id="MBA0717497.1"/>
    </source>
</evidence>
<dbReference type="Pfam" id="PF14223">
    <property type="entry name" value="Retrotran_gag_2"/>
    <property type="match status" value="1"/>
</dbReference>
<dbReference type="AlphaFoldDB" id="A0A7J9A0A4"/>
<dbReference type="Proteomes" id="UP000593574">
    <property type="component" value="Unassembled WGS sequence"/>
</dbReference>
<organism evidence="1 2">
    <name type="scientific">Gossypium laxum</name>
    <dbReference type="NCBI Taxonomy" id="34288"/>
    <lineage>
        <taxon>Eukaryota</taxon>
        <taxon>Viridiplantae</taxon>
        <taxon>Streptophyta</taxon>
        <taxon>Embryophyta</taxon>
        <taxon>Tracheophyta</taxon>
        <taxon>Spermatophyta</taxon>
        <taxon>Magnoliopsida</taxon>
        <taxon>eudicotyledons</taxon>
        <taxon>Gunneridae</taxon>
        <taxon>Pentapetalae</taxon>
        <taxon>rosids</taxon>
        <taxon>malvids</taxon>
        <taxon>Malvales</taxon>
        <taxon>Malvaceae</taxon>
        <taxon>Malvoideae</taxon>
        <taxon>Gossypium</taxon>
    </lineage>
</organism>
<comment type="caution">
    <text evidence="1">The sequence shown here is derived from an EMBL/GenBank/DDBJ whole genome shotgun (WGS) entry which is preliminary data.</text>
</comment>
<protein>
    <recommendedName>
        <fullName evidence="3">Retrovirus-related Pol polyprotein from transposon TNT 1-94</fullName>
    </recommendedName>
</protein>
<keyword evidence="2" id="KW-1185">Reference proteome</keyword>